<dbReference type="Pfam" id="PF13450">
    <property type="entry name" value="NAD_binding_8"/>
    <property type="match status" value="1"/>
</dbReference>
<comment type="caution">
    <text evidence="2">The sequence shown here is derived from an EMBL/GenBank/DDBJ whole genome shotgun (WGS) entry which is preliminary data.</text>
</comment>
<evidence type="ECO:0000313" key="3">
    <source>
        <dbReference type="EMBL" id="MCG2668208.1"/>
    </source>
</evidence>
<dbReference type="Proteomes" id="UP001139054">
    <property type="component" value="Unassembled WGS sequence"/>
</dbReference>
<evidence type="ECO:0000313" key="2">
    <source>
        <dbReference type="EMBL" id="MCG2626202.1"/>
    </source>
</evidence>
<dbReference type="GO" id="GO:0016491">
    <property type="term" value="F:oxidoreductase activity"/>
    <property type="evidence" value="ECO:0007669"/>
    <property type="project" value="TreeGrafter"/>
</dbReference>
<dbReference type="RefSeq" id="WP_237871068.1">
    <property type="nucleotide sequence ID" value="NZ_JAKLTY010000003.1"/>
</dbReference>
<dbReference type="SUPFAM" id="SSF51905">
    <property type="entry name" value="FAD/NAD(P)-binding domain"/>
    <property type="match status" value="1"/>
</dbReference>
<evidence type="ECO:0000313" key="5">
    <source>
        <dbReference type="Proteomes" id="UP001139054"/>
    </source>
</evidence>
<dbReference type="PANTHER" id="PTHR42923">
    <property type="entry name" value="PROTOPORPHYRINOGEN OXIDASE"/>
    <property type="match status" value="1"/>
</dbReference>
<dbReference type="AlphaFoldDB" id="A0A9X1R748"/>
<gene>
    <name evidence="3" type="ORF">L6637_14690</name>
    <name evidence="2" type="ORF">L6654_06130</name>
</gene>
<dbReference type="GO" id="GO:0016020">
    <property type="term" value="C:membrane"/>
    <property type="evidence" value="ECO:0007669"/>
    <property type="project" value="InterPro"/>
</dbReference>
<dbReference type="Gene3D" id="3.50.50.60">
    <property type="entry name" value="FAD/NAD(P)-binding domain"/>
    <property type="match status" value="1"/>
</dbReference>
<dbReference type="PROSITE" id="PS50287">
    <property type="entry name" value="SRCR_2"/>
    <property type="match status" value="1"/>
</dbReference>
<keyword evidence="4" id="KW-1185">Reference proteome</keyword>
<sequence>MTKQKVAILGGGMAALATAFELTQRQHIRDRFDITIYQMGWRLGGKGASGRDDESRVVEHGLHIWFGCYENAFGMLRTAYQEWNSQNGQAIRSVADALKAQCDSAIGRGDAPDVICLNWPSGAAGDPGDGRADLSPFKAFAQMLNVVQCFYDQLIFLPPAIPTEVELDDDSRALLDAANVDYGKYVTPKPDSLRFGPDAKVPIDVKWCAALARDWSHALASVVADPSDVQLRGFVNFIRSFAKAVLSPTFGKGGAGMFMAQLIDVGTATIKGIIIDMMLGGITIRELDLMDFREWLSVCGAARDSTYGSPIVQALYDSMLQYCDGDRRRPSYGAGTAAQAVVRLYGTYRDSFAFEMQSGMGEVVVVPIYRVLKQRGVKFEFFRKLKRLELDPQEGSVARIVFDRQVNLTNGAYCPTIRPQPCNGNLECWPETPLWNQICDGRALQEQGVDLESHWCCHNVGQETLEWGNHFHAVVLAIPVGAFKKLNAGPGPCDQLIAASSKFRAMTETAILVPTISVQLWCTVPTASGLGYPPSQAIPSHSPAKTVISTGPDPLDIWADMSQVLKYERRHLDADQPTSLHYLCGVLETELFREPAWRTNVPAVAKKLAETHAISWLSSKSLYLWPDAIFHGGFNWDYLFCRTPTSGHYRIKQQVYRANVDPSSCCVVSAAGSTQWRLAADASGFDNLYLAGTWIDTGFNTECIEAAVMSGMQAARAISGASIAIVGEDFLRFGDVLSSLAALVVDGATSLLEAGLGAASDVGEVDFQLWNGRSRERRTRLR</sequence>
<accession>A0A9X1R748</accession>
<protein>
    <submittedName>
        <fullName evidence="2">NAD(P)-binding protein</fullName>
    </submittedName>
</protein>
<reference evidence="2" key="1">
    <citation type="submission" date="2022-01" db="EMBL/GenBank/DDBJ databases">
        <title>Genome sequnece data of strain Bradyrhizobium sp. nov.</title>
        <authorList>
            <person name="Zhang J."/>
        </authorList>
    </citation>
    <scope>NUCLEOTIDE SEQUENCE</scope>
    <source>
        <strain evidence="3">WYCCWR 12774</strain>
        <strain evidence="2">WYCCWR 13023</strain>
    </source>
</reference>
<feature type="domain" description="SRCR" evidence="1">
    <location>
        <begin position="406"/>
        <end position="461"/>
    </location>
</feature>
<proteinExistence type="predicted"/>
<evidence type="ECO:0000259" key="1">
    <source>
        <dbReference type="PROSITE" id="PS50287"/>
    </source>
</evidence>
<dbReference type="EMBL" id="JAKLTY010000003">
    <property type="protein sequence ID" value="MCG2626202.1"/>
    <property type="molecule type" value="Genomic_DNA"/>
</dbReference>
<organism evidence="2 5">
    <name type="scientific">Bradyrhizobium zhengyangense</name>
    <dbReference type="NCBI Taxonomy" id="2911009"/>
    <lineage>
        <taxon>Bacteria</taxon>
        <taxon>Pseudomonadati</taxon>
        <taxon>Pseudomonadota</taxon>
        <taxon>Alphaproteobacteria</taxon>
        <taxon>Hyphomicrobiales</taxon>
        <taxon>Nitrobacteraceae</taxon>
        <taxon>Bradyrhizobium</taxon>
    </lineage>
</organism>
<dbReference type="InterPro" id="IPR050464">
    <property type="entry name" value="Zeta_carotene_desat/Oxidored"/>
</dbReference>
<dbReference type="Proteomes" id="UP001139012">
    <property type="component" value="Unassembled WGS sequence"/>
</dbReference>
<name>A0A9X1R748_9BRAD</name>
<dbReference type="PANTHER" id="PTHR42923:SF46">
    <property type="entry name" value="AMINE OXIDASE"/>
    <property type="match status" value="1"/>
</dbReference>
<dbReference type="InterPro" id="IPR001190">
    <property type="entry name" value="SRCR"/>
</dbReference>
<evidence type="ECO:0000313" key="4">
    <source>
        <dbReference type="Proteomes" id="UP001139012"/>
    </source>
</evidence>
<dbReference type="InterPro" id="IPR036188">
    <property type="entry name" value="FAD/NAD-bd_sf"/>
</dbReference>
<dbReference type="EMBL" id="JAKLUA010000004">
    <property type="protein sequence ID" value="MCG2668208.1"/>
    <property type="molecule type" value="Genomic_DNA"/>
</dbReference>